<dbReference type="EMBL" id="VSSQ01055015">
    <property type="protein sequence ID" value="MPN08917.1"/>
    <property type="molecule type" value="Genomic_DNA"/>
</dbReference>
<reference evidence="1" key="1">
    <citation type="submission" date="2019-08" db="EMBL/GenBank/DDBJ databases">
        <authorList>
            <person name="Kucharzyk K."/>
            <person name="Murdoch R.W."/>
            <person name="Higgins S."/>
            <person name="Loffler F."/>
        </authorList>
    </citation>
    <scope>NUCLEOTIDE SEQUENCE</scope>
</reference>
<gene>
    <name evidence="1" type="ORF">SDC9_156205</name>
</gene>
<evidence type="ECO:0000313" key="1">
    <source>
        <dbReference type="EMBL" id="MPN08917.1"/>
    </source>
</evidence>
<accession>A0A645F427</accession>
<proteinExistence type="predicted"/>
<name>A0A645F427_9ZZZZ</name>
<sequence length="94" mass="10808">MAIVQVARHFLPIEQIVDHGIETAHRRQRLFLLQLGIIGSRNHVFIIAEDSREFVESGTTDRRIVVIHIVILIEHKTQRIFLPVGRESAEVHIA</sequence>
<protein>
    <submittedName>
        <fullName evidence="1">Uncharacterized protein</fullName>
    </submittedName>
</protein>
<dbReference type="AlphaFoldDB" id="A0A645F427"/>
<comment type="caution">
    <text evidence="1">The sequence shown here is derived from an EMBL/GenBank/DDBJ whole genome shotgun (WGS) entry which is preliminary data.</text>
</comment>
<organism evidence="1">
    <name type="scientific">bioreactor metagenome</name>
    <dbReference type="NCBI Taxonomy" id="1076179"/>
    <lineage>
        <taxon>unclassified sequences</taxon>
        <taxon>metagenomes</taxon>
        <taxon>ecological metagenomes</taxon>
    </lineage>
</organism>